<dbReference type="GO" id="GO:0046872">
    <property type="term" value="F:metal ion binding"/>
    <property type="evidence" value="ECO:0007669"/>
    <property type="project" value="UniProtKB-KW"/>
</dbReference>
<evidence type="ECO:0000259" key="3">
    <source>
        <dbReference type="PROSITE" id="PS51819"/>
    </source>
</evidence>
<organism evidence="4 5">
    <name type="scientific">Longibacter salinarum</name>
    <dbReference type="NCBI Taxonomy" id="1850348"/>
    <lineage>
        <taxon>Bacteria</taxon>
        <taxon>Pseudomonadati</taxon>
        <taxon>Rhodothermota</taxon>
        <taxon>Rhodothermia</taxon>
        <taxon>Rhodothermales</taxon>
        <taxon>Salisaetaceae</taxon>
        <taxon>Longibacter</taxon>
    </lineage>
</organism>
<dbReference type="Pfam" id="PF13669">
    <property type="entry name" value="Glyoxalase_4"/>
    <property type="match status" value="1"/>
</dbReference>
<name>A0A2A8D1R1_9BACT</name>
<dbReference type="PANTHER" id="PTHR43048">
    <property type="entry name" value="METHYLMALONYL-COA EPIMERASE"/>
    <property type="match status" value="1"/>
</dbReference>
<dbReference type="GO" id="GO:0046491">
    <property type="term" value="P:L-methylmalonyl-CoA metabolic process"/>
    <property type="evidence" value="ECO:0007669"/>
    <property type="project" value="TreeGrafter"/>
</dbReference>
<dbReference type="InterPro" id="IPR029068">
    <property type="entry name" value="Glyas_Bleomycin-R_OHBP_Dase"/>
</dbReference>
<dbReference type="SUPFAM" id="SSF54593">
    <property type="entry name" value="Glyoxalase/Bleomycin resistance protein/Dihydroxybiphenyl dioxygenase"/>
    <property type="match status" value="1"/>
</dbReference>
<sequence>MPQLEHIGIAVDDADAVRSLYQDLLDVLPYKVESVASQHVQTHFINAGTAKLELLESTNEDGPIAGYLKKRGEGLHHLAFQVDDVDATFERLQDAGYTPLGDEPTPGADGKRIFFLHPKQTHGVLVEFCGSAPIRPEPHMIDAGDHELAVYTSGSDHQPPLLLLHGAAGCTSLETAPLMRKLETQFQVIALDFRGHGSSTASTDPISFDAYAEDVEIVMDTLELQQADLFGFSMGGNVALGFAQQHPDRVGRVAAHGANVTWSQDIVASMQARLDADLLTKQNARLTEHLSAHHLDWRALFDHMQEWVATLPEQTPRMKQMAEAVDRPALISCVDQDDLFPLSATLALHNLLPDARLEVLRGSHHALPLAPLDRLCTTLSSWFTD</sequence>
<reference evidence="4 5" key="1">
    <citation type="submission" date="2017-10" db="EMBL/GenBank/DDBJ databases">
        <title>Draft genome of Longibacter Salinarum.</title>
        <authorList>
            <person name="Goh K.M."/>
            <person name="Shamsir M.S."/>
            <person name="Lim S.W."/>
        </authorList>
    </citation>
    <scope>NUCLEOTIDE SEQUENCE [LARGE SCALE GENOMIC DNA]</scope>
    <source>
        <strain evidence="4 5">KCTC 52045</strain>
    </source>
</reference>
<evidence type="ECO:0000313" key="4">
    <source>
        <dbReference type="EMBL" id="PEN14856.1"/>
    </source>
</evidence>
<evidence type="ECO:0000256" key="1">
    <source>
        <dbReference type="ARBA" id="ARBA00009308"/>
    </source>
</evidence>
<gene>
    <name evidence="4" type="primary">mce</name>
    <name evidence="4" type="ORF">CRI94_00745</name>
</gene>
<dbReference type="PANTHER" id="PTHR43048:SF3">
    <property type="entry name" value="METHYLMALONYL-COA EPIMERASE, MITOCHONDRIAL"/>
    <property type="match status" value="1"/>
</dbReference>
<dbReference type="InterPro" id="IPR017515">
    <property type="entry name" value="MeMalonyl-CoA_epimerase"/>
</dbReference>
<dbReference type="EMBL" id="PDEQ01000001">
    <property type="protein sequence ID" value="PEN14856.1"/>
    <property type="molecule type" value="Genomic_DNA"/>
</dbReference>
<evidence type="ECO:0000313" key="5">
    <source>
        <dbReference type="Proteomes" id="UP000220102"/>
    </source>
</evidence>
<dbReference type="GO" id="GO:0004493">
    <property type="term" value="F:methylmalonyl-CoA epimerase activity"/>
    <property type="evidence" value="ECO:0007669"/>
    <property type="project" value="TreeGrafter"/>
</dbReference>
<dbReference type="PROSITE" id="PS51819">
    <property type="entry name" value="VOC"/>
    <property type="match status" value="1"/>
</dbReference>
<dbReference type="InterPro" id="IPR000073">
    <property type="entry name" value="AB_hydrolase_1"/>
</dbReference>
<evidence type="ECO:0000256" key="2">
    <source>
        <dbReference type="ARBA" id="ARBA00022723"/>
    </source>
</evidence>
<dbReference type="InterPro" id="IPR037523">
    <property type="entry name" value="VOC_core"/>
</dbReference>
<dbReference type="CDD" id="cd07249">
    <property type="entry name" value="MMCE"/>
    <property type="match status" value="1"/>
</dbReference>
<comment type="caution">
    <text evidence="4">The sequence shown here is derived from an EMBL/GenBank/DDBJ whole genome shotgun (WGS) entry which is preliminary data.</text>
</comment>
<dbReference type="RefSeq" id="WP_098073753.1">
    <property type="nucleotide sequence ID" value="NZ_PDEQ01000001.1"/>
</dbReference>
<dbReference type="Gene3D" id="3.10.180.10">
    <property type="entry name" value="2,3-Dihydroxybiphenyl 1,2-Dioxygenase, domain 1"/>
    <property type="match status" value="1"/>
</dbReference>
<proteinExistence type="inferred from homology"/>
<feature type="domain" description="VOC" evidence="3">
    <location>
        <begin position="3"/>
        <end position="131"/>
    </location>
</feature>
<dbReference type="Pfam" id="PF00561">
    <property type="entry name" value="Abhydrolase_1"/>
    <property type="match status" value="1"/>
</dbReference>
<protein>
    <submittedName>
        <fullName evidence="4">Methylmalonyl-CoA epimerase</fullName>
    </submittedName>
</protein>
<dbReference type="SUPFAM" id="SSF53474">
    <property type="entry name" value="alpha/beta-Hydrolases"/>
    <property type="match status" value="1"/>
</dbReference>
<dbReference type="InterPro" id="IPR051785">
    <property type="entry name" value="MMCE/EMCE_epimerase"/>
</dbReference>
<accession>A0A2A8D1R1</accession>
<keyword evidence="5" id="KW-1185">Reference proteome</keyword>
<dbReference type="Gene3D" id="3.40.50.1820">
    <property type="entry name" value="alpha/beta hydrolase"/>
    <property type="match status" value="1"/>
</dbReference>
<dbReference type="NCBIfam" id="TIGR03081">
    <property type="entry name" value="metmalonyl_epim"/>
    <property type="match status" value="1"/>
</dbReference>
<dbReference type="InterPro" id="IPR029058">
    <property type="entry name" value="AB_hydrolase_fold"/>
</dbReference>
<dbReference type="AlphaFoldDB" id="A0A2A8D1R1"/>
<dbReference type="OrthoDB" id="9788468at2"/>
<dbReference type="Proteomes" id="UP000220102">
    <property type="component" value="Unassembled WGS sequence"/>
</dbReference>
<comment type="similarity">
    <text evidence="1">Belongs to the methylmalonyl-CoA epimerase family.</text>
</comment>
<dbReference type="PRINTS" id="PR00111">
    <property type="entry name" value="ABHYDROLASE"/>
</dbReference>
<keyword evidence="2" id="KW-0479">Metal-binding</keyword>